<dbReference type="EMBL" id="LR026963">
    <property type="protein sequence ID" value="VBB69535.1"/>
    <property type="molecule type" value="Genomic_DNA"/>
</dbReference>
<feature type="transmembrane region" description="Helical" evidence="12">
    <location>
        <begin position="34"/>
        <end position="54"/>
    </location>
</feature>
<keyword evidence="4" id="KW-0349">Heme</keyword>
<feature type="transmembrane region" description="Helical" evidence="12">
    <location>
        <begin position="60"/>
        <end position="80"/>
    </location>
</feature>
<evidence type="ECO:0000256" key="7">
    <source>
        <dbReference type="ARBA" id="ARBA00022989"/>
    </source>
</evidence>
<keyword evidence="5 12" id="KW-0812">Transmembrane</keyword>
<sequence>MAGLFYMPRLFVYHALSLASSNQYQLLKVMERRLLFGIMHPSLILVFITGIWILPSWIEYGWMLAKLGLVGVLVVCHFLCMRWRIAFAHNRNTHSHIFYRIVNEIPTIALIGIVILVILKPS</sequence>
<evidence type="ECO:0000256" key="4">
    <source>
        <dbReference type="ARBA" id="ARBA00022617"/>
    </source>
</evidence>
<keyword evidence="3" id="KW-1003">Cell membrane</keyword>
<protein>
    <submittedName>
        <fullName evidence="13">Protoporphyrinogen IX oxidase, novel form, HemJ</fullName>
        <ecNumber evidence="13">1.3.-.-</ecNumber>
    </submittedName>
</protein>
<keyword evidence="7 12" id="KW-1133">Transmembrane helix</keyword>
<evidence type="ECO:0000256" key="9">
    <source>
        <dbReference type="ARBA" id="ARBA00023004"/>
    </source>
</evidence>
<dbReference type="PANTHER" id="PTHR40255">
    <property type="entry name" value="UPF0093 MEMBRANE PROTEIN SLR1790"/>
    <property type="match status" value="1"/>
</dbReference>
<dbReference type="GO" id="GO:0005886">
    <property type="term" value="C:plasma membrane"/>
    <property type="evidence" value="ECO:0007669"/>
    <property type="project" value="UniProtKB-SubCell"/>
</dbReference>
<evidence type="ECO:0000256" key="10">
    <source>
        <dbReference type="ARBA" id="ARBA00023136"/>
    </source>
</evidence>
<dbReference type="PANTHER" id="PTHR40255:SF1">
    <property type="entry name" value="PROTOPORPHYRINOGEN IX OXIDASE"/>
    <property type="match status" value="1"/>
</dbReference>
<keyword evidence="8 13" id="KW-0560">Oxidoreductase</keyword>
<evidence type="ECO:0000256" key="12">
    <source>
        <dbReference type="SAM" id="Phobius"/>
    </source>
</evidence>
<organism evidence="13">
    <name type="scientific">invertebrate metagenome</name>
    <dbReference type="NCBI Taxonomy" id="1711999"/>
    <lineage>
        <taxon>unclassified sequences</taxon>
        <taxon>metagenomes</taxon>
        <taxon>organismal metagenomes</taxon>
    </lineage>
</organism>
<keyword evidence="10 12" id="KW-0472">Membrane</keyword>
<dbReference type="PIRSF" id="PIRSF004638">
    <property type="entry name" value="UCP004638"/>
    <property type="match status" value="1"/>
</dbReference>
<evidence type="ECO:0000256" key="1">
    <source>
        <dbReference type="ARBA" id="ARBA00001970"/>
    </source>
</evidence>
<comment type="pathway">
    <text evidence="11">Porphyrin-containing compound metabolism.</text>
</comment>
<comment type="cofactor">
    <cofactor evidence="1">
        <name>heme b</name>
        <dbReference type="ChEBI" id="CHEBI:60344"/>
    </cofactor>
</comment>
<dbReference type="GO" id="GO:0046872">
    <property type="term" value="F:metal ion binding"/>
    <property type="evidence" value="ECO:0007669"/>
    <property type="project" value="UniProtKB-KW"/>
</dbReference>
<evidence type="ECO:0000256" key="11">
    <source>
        <dbReference type="ARBA" id="ARBA00023444"/>
    </source>
</evidence>
<evidence type="ECO:0000256" key="8">
    <source>
        <dbReference type="ARBA" id="ARBA00023002"/>
    </source>
</evidence>
<evidence type="ECO:0000256" key="5">
    <source>
        <dbReference type="ARBA" id="ARBA00022692"/>
    </source>
</evidence>
<reference evidence="13" key="1">
    <citation type="submission" date="2018-10" db="EMBL/GenBank/DDBJ databases">
        <authorList>
            <person name="Gruber-Vodicka H."/>
            <person name="Jaeckle O."/>
        </authorList>
    </citation>
    <scope>NUCLEOTIDE SEQUENCE</scope>
</reference>
<evidence type="ECO:0000313" key="13">
    <source>
        <dbReference type="EMBL" id="VBB69535.1"/>
    </source>
</evidence>
<keyword evidence="9" id="KW-0408">Iron</keyword>
<evidence type="ECO:0000256" key="2">
    <source>
        <dbReference type="ARBA" id="ARBA00004651"/>
    </source>
</evidence>
<comment type="subcellular location">
    <subcellularLocation>
        <location evidence="2">Cell membrane</location>
        <topology evidence="2">Multi-pass membrane protein</topology>
    </subcellularLocation>
</comment>
<evidence type="ECO:0000256" key="3">
    <source>
        <dbReference type="ARBA" id="ARBA00022475"/>
    </source>
</evidence>
<evidence type="ECO:0000256" key="6">
    <source>
        <dbReference type="ARBA" id="ARBA00022723"/>
    </source>
</evidence>
<gene>
    <name evidence="13" type="ORF">RIEGSTA812A_PEG_1008</name>
</gene>
<proteinExistence type="inferred from homology"/>
<dbReference type="AlphaFoldDB" id="A0A484H7Q1"/>
<dbReference type="GO" id="GO:0016491">
    <property type="term" value="F:oxidoreductase activity"/>
    <property type="evidence" value="ECO:0007669"/>
    <property type="project" value="UniProtKB-KW"/>
</dbReference>
<keyword evidence="6" id="KW-0479">Metal-binding</keyword>
<dbReference type="HAMAP" id="MF_02239">
    <property type="entry name" value="HemJ"/>
    <property type="match status" value="1"/>
</dbReference>
<feature type="transmembrane region" description="Helical" evidence="12">
    <location>
        <begin position="101"/>
        <end position="119"/>
    </location>
</feature>
<name>A0A484H7Q1_9ZZZZ</name>
<accession>A0A484H7Q1</accession>
<dbReference type="EC" id="1.3.-.-" evidence="13"/>
<dbReference type="Pfam" id="PF03653">
    <property type="entry name" value="UPF0093"/>
    <property type="match status" value="1"/>
</dbReference>
<dbReference type="InterPro" id="IPR005265">
    <property type="entry name" value="HemJ-like"/>
</dbReference>